<dbReference type="OrthoDB" id="7882387at2759"/>
<evidence type="ECO:0000256" key="1">
    <source>
        <dbReference type="SAM" id="MobiDB-lite"/>
    </source>
</evidence>
<feature type="region of interest" description="Disordered" evidence="1">
    <location>
        <begin position="1"/>
        <end position="26"/>
    </location>
</feature>
<proteinExistence type="predicted"/>
<dbReference type="Proteomes" id="UP000268350">
    <property type="component" value="Unassembled WGS sequence"/>
</dbReference>
<protein>
    <submittedName>
        <fullName evidence="2">Uncharacterized protein</fullName>
    </submittedName>
</protein>
<dbReference type="AlphaFoldDB" id="A0A3B0IZF2"/>
<reference evidence="3" key="1">
    <citation type="submission" date="2018-01" db="EMBL/GenBank/DDBJ databases">
        <authorList>
            <person name="Alioto T."/>
            <person name="Alioto T."/>
        </authorList>
    </citation>
    <scope>NUCLEOTIDE SEQUENCE [LARGE SCALE GENOMIC DNA]</scope>
</reference>
<name>A0A3B0IZF2_DROGU</name>
<sequence length="255" mass="28511">MSDVNKNLRKGVKSSSPQSGESCKKGAPINSLRKTVWYTIDKVLAEPVCPSCGRTMIAFKNPIAHVKKCFSIRRLGTVYRLHGYTECKCGLLISDKPKAKKLHVCVGAVPDFDPALSYEPEVPLRASPKPAPSPAKHQHLKILEQKVLQPKAEVWIRNFVSPIKVDYTEMPEVEKPRPKHSLKLKPKPRVRNFDRRTSCQQPDDVSVYSIIRKNGGISIAVCSPESKRAVNENNEIQIGKDAAPCPQMAPRKRDL</sequence>
<evidence type="ECO:0000313" key="3">
    <source>
        <dbReference type="Proteomes" id="UP000268350"/>
    </source>
</evidence>
<dbReference type="OMA" id="GYTECKC"/>
<accession>A0A3B0IZF2</accession>
<gene>
    <name evidence="2" type="ORF">DGUA_6G000906</name>
</gene>
<keyword evidence="3" id="KW-1185">Reference proteome</keyword>
<organism evidence="2 3">
    <name type="scientific">Drosophila guanche</name>
    <name type="common">Fruit fly</name>
    <dbReference type="NCBI Taxonomy" id="7266"/>
    <lineage>
        <taxon>Eukaryota</taxon>
        <taxon>Metazoa</taxon>
        <taxon>Ecdysozoa</taxon>
        <taxon>Arthropoda</taxon>
        <taxon>Hexapoda</taxon>
        <taxon>Insecta</taxon>
        <taxon>Pterygota</taxon>
        <taxon>Neoptera</taxon>
        <taxon>Endopterygota</taxon>
        <taxon>Diptera</taxon>
        <taxon>Brachycera</taxon>
        <taxon>Muscomorpha</taxon>
        <taxon>Ephydroidea</taxon>
        <taxon>Drosophilidae</taxon>
        <taxon>Drosophila</taxon>
        <taxon>Sophophora</taxon>
    </lineage>
</organism>
<dbReference type="EMBL" id="OUUW01000001">
    <property type="protein sequence ID" value="SPP73427.1"/>
    <property type="molecule type" value="Genomic_DNA"/>
</dbReference>
<evidence type="ECO:0000313" key="2">
    <source>
        <dbReference type="EMBL" id="SPP73427.1"/>
    </source>
</evidence>